<reference evidence="2 3" key="1">
    <citation type="submission" date="2018-06" db="EMBL/GenBank/DDBJ databases">
        <title>The Genome of Cuscuta australis (Dodder) Provides Insight into the Evolution of Plant Parasitism.</title>
        <authorList>
            <person name="Liu H."/>
        </authorList>
    </citation>
    <scope>NUCLEOTIDE SEQUENCE [LARGE SCALE GENOMIC DNA]</scope>
    <source>
        <strain evidence="3">cv. Yunnan</strain>
        <tissue evidence="2">Vines</tissue>
    </source>
</reference>
<comment type="caution">
    <text evidence="2">The sequence shown here is derived from an EMBL/GenBank/DDBJ whole genome shotgun (WGS) entry which is preliminary data.</text>
</comment>
<dbReference type="GO" id="GO:0009941">
    <property type="term" value="C:chloroplast envelope"/>
    <property type="evidence" value="ECO:0007669"/>
    <property type="project" value="TreeGrafter"/>
</dbReference>
<dbReference type="Gene3D" id="3.40.50.1820">
    <property type="entry name" value="alpha/beta hydrolase"/>
    <property type="match status" value="1"/>
</dbReference>
<dbReference type="PANTHER" id="PTHR43689:SF1">
    <property type="entry name" value="ALPHA_BETA-HYDROLASES SUPERFAMILY PROTEIN"/>
    <property type="match status" value="1"/>
</dbReference>
<accession>A0A328E722</accession>
<dbReference type="EMBL" id="NQVE01000035">
    <property type="protein sequence ID" value="RAL52273.1"/>
    <property type="molecule type" value="Genomic_DNA"/>
</dbReference>
<dbReference type="PANTHER" id="PTHR43689">
    <property type="entry name" value="HYDROLASE"/>
    <property type="match status" value="1"/>
</dbReference>
<evidence type="ECO:0000313" key="3">
    <source>
        <dbReference type="Proteomes" id="UP000249390"/>
    </source>
</evidence>
<evidence type="ECO:0000313" key="2">
    <source>
        <dbReference type="EMBL" id="RAL52273.1"/>
    </source>
</evidence>
<feature type="domain" description="AB hydrolase-1" evidence="1">
    <location>
        <begin position="140"/>
        <end position="453"/>
    </location>
</feature>
<dbReference type="AlphaFoldDB" id="A0A328E722"/>
<dbReference type="InterPro" id="IPR000073">
    <property type="entry name" value="AB_hydrolase_1"/>
</dbReference>
<dbReference type="SUPFAM" id="SSF53474">
    <property type="entry name" value="alpha/beta-Hydrolases"/>
    <property type="match status" value="1"/>
</dbReference>
<dbReference type="PRINTS" id="PR00111">
    <property type="entry name" value="ABHYDROLASE"/>
</dbReference>
<evidence type="ECO:0000259" key="1">
    <source>
        <dbReference type="Pfam" id="PF12697"/>
    </source>
</evidence>
<keyword evidence="3" id="KW-1185">Reference proteome</keyword>
<proteinExistence type="predicted"/>
<dbReference type="InterPro" id="IPR029058">
    <property type="entry name" value="AB_hydrolase_fold"/>
</dbReference>
<name>A0A328E722_9ASTE</name>
<dbReference type="Proteomes" id="UP000249390">
    <property type="component" value="Unassembled WGS sequence"/>
</dbReference>
<sequence length="475" mass="52621">MNVLGVYFQSPFSEFPSKLSGKNKGRRRSVEPNAYGKKSKVFLPILKKFTPHASSSSSSAAISEEMFGSRQKQKMQIAGTDQDEFVDPSDLADPDSRFCEFNGVQIHHKIRDGGQPNVSLERIGSLSHSHQSKRITNFPMVLLHGFGASVFSWERAMKPLAKISGSKVLAFDRPAFGLTSRPIPVDNRALNPYSMMFSVLATHYFIHCLAADKAVLVGHSAGGGVALEAYFEAPERVAALILVDPAIVAPFTSQKNNRSAENSHINNRNSESSLSSKKWNVFGKLLSILTNFAKLVAQVITGIVKGMGQMLNSLCMKVLAAFLRSSITLCLVRVVISMFGRAVLRYAWYDPTQVTEYVLEGYTKPLRVKGWDRALVEYVIAMLTDSKLGSKPPLSQRLSEIKCPVLIVTGDKDRFVPAWNSERLSQAIPGSCYEVIKNSGHLPHEERVEEFVSVVDRFFQKVFGEVEEPLLQVVS</sequence>
<protein>
    <recommendedName>
        <fullName evidence="1">AB hydrolase-1 domain-containing protein</fullName>
    </recommendedName>
</protein>
<gene>
    <name evidence="2" type="ORF">DM860_016122</name>
</gene>
<dbReference type="Pfam" id="PF12697">
    <property type="entry name" value="Abhydrolase_6"/>
    <property type="match status" value="1"/>
</dbReference>
<organism evidence="2 3">
    <name type="scientific">Cuscuta australis</name>
    <dbReference type="NCBI Taxonomy" id="267555"/>
    <lineage>
        <taxon>Eukaryota</taxon>
        <taxon>Viridiplantae</taxon>
        <taxon>Streptophyta</taxon>
        <taxon>Embryophyta</taxon>
        <taxon>Tracheophyta</taxon>
        <taxon>Spermatophyta</taxon>
        <taxon>Magnoliopsida</taxon>
        <taxon>eudicotyledons</taxon>
        <taxon>Gunneridae</taxon>
        <taxon>Pentapetalae</taxon>
        <taxon>asterids</taxon>
        <taxon>lamiids</taxon>
        <taxon>Solanales</taxon>
        <taxon>Convolvulaceae</taxon>
        <taxon>Cuscuteae</taxon>
        <taxon>Cuscuta</taxon>
        <taxon>Cuscuta subgen. Grammica</taxon>
        <taxon>Cuscuta sect. Cleistogrammica</taxon>
    </lineage>
</organism>
<dbReference type="GO" id="GO:0016787">
    <property type="term" value="F:hydrolase activity"/>
    <property type="evidence" value="ECO:0007669"/>
    <property type="project" value="UniProtKB-ARBA"/>
</dbReference>